<evidence type="ECO:0000256" key="4">
    <source>
        <dbReference type="ARBA" id="ARBA00022833"/>
    </source>
</evidence>
<dbReference type="Pfam" id="PF00753">
    <property type="entry name" value="Lactamase_B"/>
    <property type="match status" value="1"/>
</dbReference>
<sequence>MPHQQPQNQSTNIHHLRVGDFVVTTIQDAYLQGGFGLISNLDEATVQDLHAASRRPTPPKITLNCYLVDTGDERILIDTGLGALVGDEGARLGAGLDEMGLTPADIDRVILTHSHPDHLGGLIDGDDKPAFPQAEIFVPAGELDFWRGAVPDDASDMLRNQFASAQRVFDACAANLRAIDNDEIMPGITRYPLPGHTPDHSGYRIESNGERLLIAADIVHLPQIQFPRPDAHVMFDTDPEQAVHSRRALFAEVAASGELIAGHHIDFPGIGHVVADGDGYRFLPHVWSPFV</sequence>
<dbReference type="AlphaFoldDB" id="A0A423Q696"/>
<keyword evidence="4" id="KW-0862">Zinc</keyword>
<dbReference type="EMBL" id="AYKF01000035">
    <property type="protein sequence ID" value="ROO35213.1"/>
    <property type="molecule type" value="Genomic_DNA"/>
</dbReference>
<evidence type="ECO:0000313" key="6">
    <source>
        <dbReference type="EMBL" id="ROO35213.1"/>
    </source>
</evidence>
<dbReference type="InterPro" id="IPR051013">
    <property type="entry name" value="MBL_superfamily_lactonases"/>
</dbReference>
<feature type="domain" description="Metallo-beta-lactamase" evidence="5">
    <location>
        <begin position="62"/>
        <end position="263"/>
    </location>
</feature>
<comment type="similarity">
    <text evidence="1">Belongs to the metallo-beta-lactamase superfamily.</text>
</comment>
<evidence type="ECO:0000256" key="3">
    <source>
        <dbReference type="ARBA" id="ARBA00022801"/>
    </source>
</evidence>
<comment type="caution">
    <text evidence="6">The sequence shown here is derived from an EMBL/GenBank/DDBJ whole genome shotgun (WGS) entry which is preliminary data.</text>
</comment>
<dbReference type="PANTHER" id="PTHR42978:SF6">
    <property type="entry name" value="QUORUM-QUENCHING LACTONASE YTNP-RELATED"/>
    <property type="match status" value="1"/>
</dbReference>
<evidence type="ECO:0000256" key="2">
    <source>
        <dbReference type="ARBA" id="ARBA00022723"/>
    </source>
</evidence>
<protein>
    <submittedName>
        <fullName evidence="6">Beta-lactamase</fullName>
    </submittedName>
</protein>
<dbReference type="SUPFAM" id="SSF56281">
    <property type="entry name" value="Metallo-hydrolase/oxidoreductase"/>
    <property type="match status" value="1"/>
</dbReference>
<keyword evidence="3" id="KW-0378">Hydrolase</keyword>
<name>A0A423Q696_9GAMM</name>
<gene>
    <name evidence="6" type="ORF">SAHL_02895</name>
</gene>
<dbReference type="OrthoDB" id="9802991at2"/>
<proteinExistence type="inferred from homology"/>
<keyword evidence="2" id="KW-0479">Metal-binding</keyword>
<dbReference type="InterPro" id="IPR001279">
    <property type="entry name" value="Metallo-B-lactamas"/>
</dbReference>
<dbReference type="CDD" id="cd07720">
    <property type="entry name" value="OPHC2-like_MBL-fold"/>
    <property type="match status" value="1"/>
</dbReference>
<evidence type="ECO:0000256" key="1">
    <source>
        <dbReference type="ARBA" id="ARBA00007749"/>
    </source>
</evidence>
<evidence type="ECO:0000313" key="7">
    <source>
        <dbReference type="Proteomes" id="UP000285123"/>
    </source>
</evidence>
<dbReference type="Gene3D" id="3.60.15.10">
    <property type="entry name" value="Ribonuclease Z/Hydroxyacylglutathione hydrolase-like"/>
    <property type="match status" value="1"/>
</dbReference>
<dbReference type="RefSeq" id="WP_123589904.1">
    <property type="nucleotide sequence ID" value="NZ_AYKF01000035.1"/>
</dbReference>
<organism evidence="6 7">
    <name type="scientific">Salinisphaera orenii YIM 95161</name>
    <dbReference type="NCBI Taxonomy" id="1051139"/>
    <lineage>
        <taxon>Bacteria</taxon>
        <taxon>Pseudomonadati</taxon>
        <taxon>Pseudomonadota</taxon>
        <taxon>Gammaproteobacteria</taxon>
        <taxon>Salinisphaerales</taxon>
        <taxon>Salinisphaeraceae</taxon>
        <taxon>Salinisphaera</taxon>
    </lineage>
</organism>
<dbReference type="SMART" id="SM00849">
    <property type="entry name" value="Lactamase_B"/>
    <property type="match status" value="1"/>
</dbReference>
<accession>A0A423Q696</accession>
<evidence type="ECO:0000259" key="5">
    <source>
        <dbReference type="SMART" id="SM00849"/>
    </source>
</evidence>
<dbReference type="Proteomes" id="UP000285123">
    <property type="component" value="Unassembled WGS sequence"/>
</dbReference>
<dbReference type="GO" id="GO:0016787">
    <property type="term" value="F:hydrolase activity"/>
    <property type="evidence" value="ECO:0007669"/>
    <property type="project" value="UniProtKB-KW"/>
</dbReference>
<reference evidence="6 7" key="1">
    <citation type="submission" date="2013-10" db="EMBL/GenBank/DDBJ databases">
        <title>Salinisphaera halophila YIM 95161 Genome Sequencing.</title>
        <authorList>
            <person name="Lai Q."/>
            <person name="Li C."/>
            <person name="Shao Z."/>
        </authorList>
    </citation>
    <scope>NUCLEOTIDE SEQUENCE [LARGE SCALE GENOMIC DNA]</scope>
    <source>
        <strain evidence="6 7">YIM 95161</strain>
    </source>
</reference>
<dbReference type="InterPro" id="IPR036866">
    <property type="entry name" value="RibonucZ/Hydroxyglut_hydro"/>
</dbReference>
<dbReference type="PANTHER" id="PTHR42978">
    <property type="entry name" value="QUORUM-QUENCHING LACTONASE YTNP-RELATED-RELATED"/>
    <property type="match status" value="1"/>
</dbReference>
<dbReference type="GO" id="GO:0046872">
    <property type="term" value="F:metal ion binding"/>
    <property type="evidence" value="ECO:0007669"/>
    <property type="project" value="UniProtKB-KW"/>
</dbReference>